<keyword evidence="2" id="KW-0547">Nucleotide-binding</keyword>
<dbReference type="PANTHER" id="PTHR44329:SF288">
    <property type="entry name" value="MITOGEN-ACTIVATED PROTEIN KINASE KINASE KINASE 20"/>
    <property type="match status" value="1"/>
</dbReference>
<keyword evidence="3 6" id="KW-0418">Kinase</keyword>
<dbReference type="Gene3D" id="1.10.510.10">
    <property type="entry name" value="Transferase(Phosphotransferase) domain 1"/>
    <property type="match status" value="1"/>
</dbReference>
<dbReference type="InterPro" id="IPR036537">
    <property type="entry name" value="Adaptor_Cbl_N_dom_sf"/>
</dbReference>
<dbReference type="GO" id="GO:0005524">
    <property type="term" value="F:ATP binding"/>
    <property type="evidence" value="ECO:0007669"/>
    <property type="project" value="UniProtKB-KW"/>
</dbReference>
<dbReference type="InterPro" id="IPR051681">
    <property type="entry name" value="Ser/Thr_Kinases-Pseudokinases"/>
</dbReference>
<dbReference type="Gene3D" id="1.20.930.20">
    <property type="entry name" value="Adaptor protein Cbl, N-terminal domain"/>
    <property type="match status" value="1"/>
</dbReference>
<dbReference type="SMART" id="SM00220">
    <property type="entry name" value="S_TKc"/>
    <property type="match status" value="1"/>
</dbReference>
<accession>A0A165HE55</accession>
<dbReference type="InParanoid" id="A0A165HE55"/>
<evidence type="ECO:0000259" key="5">
    <source>
        <dbReference type="PROSITE" id="PS50011"/>
    </source>
</evidence>
<dbReference type="STRING" id="1314781.A0A165HE55"/>
<dbReference type="OrthoDB" id="4062651at2759"/>
<evidence type="ECO:0000256" key="4">
    <source>
        <dbReference type="ARBA" id="ARBA00022840"/>
    </source>
</evidence>
<dbReference type="GO" id="GO:0007166">
    <property type="term" value="P:cell surface receptor signaling pathway"/>
    <property type="evidence" value="ECO:0007669"/>
    <property type="project" value="InterPro"/>
</dbReference>
<dbReference type="Pfam" id="PF07714">
    <property type="entry name" value="PK_Tyr_Ser-Thr"/>
    <property type="match status" value="1"/>
</dbReference>
<keyword evidence="7" id="KW-1185">Reference proteome</keyword>
<evidence type="ECO:0000313" key="6">
    <source>
        <dbReference type="EMBL" id="KZV91837.1"/>
    </source>
</evidence>
<dbReference type="AlphaFoldDB" id="A0A165HE55"/>
<sequence>MSRNTALGTMNDQAPIVYAITKEVVGVFDPRLKALVVALEDIHKRCLTVKQNRAQCLKLCDFCLHIVATIDKCVKDGLSLDDKTLHVEALHQLLIQTAQDVQTISNYNLAVSFLRHDSIKATITELRTKLTEGFTAFQITSLLALEKYSVEFAAAANQDRHLANAAFATQQRIEGTVTLMDHKLDVADNKLDNVDHKLANMDHKLDDIDGKLSDMKDTIDSAMTSQHAVRLMQIHGRMEPSGSAEQAAVFADLSDLQRQTGYPPLPLADLIDEAKKVGDAPVSHGSNATLWKGIWLGDSLVPLALKFPREPIYLNPHKVMRFQCSVQILRRLQHRNIIPLMGVKYANTNASCSIAIEFIAFPWIDNGNIVAFLGKYPNADRLKLMFDVACGLKYLHDRSIVHRAVESNSILVGKGGDAILSDFGVAKALDELDLKNPNPANPNYTVSGGAQSSLRWMAPEVSDNQYSLPADVYSWAMTTLHVFSGVLPFGTTKQPGRVVIDVSRGRRPKREDHPSPLLTDQMWGLLQRCWDQEPKDRPTIVDVLHEIAALRADLRIH</sequence>
<reference evidence="6 7" key="1">
    <citation type="journal article" date="2016" name="Mol. Biol. Evol.">
        <title>Comparative Genomics of Early-Diverging Mushroom-Forming Fungi Provides Insights into the Origins of Lignocellulose Decay Capabilities.</title>
        <authorList>
            <person name="Nagy L.G."/>
            <person name="Riley R."/>
            <person name="Tritt A."/>
            <person name="Adam C."/>
            <person name="Daum C."/>
            <person name="Floudas D."/>
            <person name="Sun H."/>
            <person name="Yadav J.S."/>
            <person name="Pangilinan J."/>
            <person name="Larsson K.H."/>
            <person name="Matsuura K."/>
            <person name="Barry K."/>
            <person name="Labutti K."/>
            <person name="Kuo R."/>
            <person name="Ohm R.A."/>
            <person name="Bhattacharya S.S."/>
            <person name="Shirouzu T."/>
            <person name="Yoshinaga Y."/>
            <person name="Martin F.M."/>
            <person name="Grigoriev I.V."/>
            <person name="Hibbett D.S."/>
        </authorList>
    </citation>
    <scope>NUCLEOTIDE SEQUENCE [LARGE SCALE GENOMIC DNA]</scope>
    <source>
        <strain evidence="6 7">HHB12029</strain>
    </source>
</reference>
<dbReference type="InterPro" id="IPR001245">
    <property type="entry name" value="Ser-Thr/Tyr_kinase_cat_dom"/>
</dbReference>
<dbReference type="Proteomes" id="UP000077266">
    <property type="component" value="Unassembled WGS sequence"/>
</dbReference>
<dbReference type="PROSITE" id="PS50011">
    <property type="entry name" value="PROTEIN_KINASE_DOM"/>
    <property type="match status" value="1"/>
</dbReference>
<dbReference type="SUPFAM" id="SSF56112">
    <property type="entry name" value="Protein kinase-like (PK-like)"/>
    <property type="match status" value="1"/>
</dbReference>
<dbReference type="InterPro" id="IPR059179">
    <property type="entry name" value="MLKL-like_MCAfunc"/>
</dbReference>
<evidence type="ECO:0000313" key="7">
    <source>
        <dbReference type="Proteomes" id="UP000077266"/>
    </source>
</evidence>
<feature type="domain" description="Protein kinase" evidence="5">
    <location>
        <begin position="276"/>
        <end position="557"/>
    </location>
</feature>
<evidence type="ECO:0000256" key="1">
    <source>
        <dbReference type="ARBA" id="ARBA00022679"/>
    </source>
</evidence>
<dbReference type="InterPro" id="IPR011009">
    <property type="entry name" value="Kinase-like_dom_sf"/>
</dbReference>
<protein>
    <submittedName>
        <fullName evidence="6">Kinase-like protein</fullName>
    </submittedName>
</protein>
<dbReference type="CDD" id="cd21037">
    <property type="entry name" value="MLKL_NTD"/>
    <property type="match status" value="1"/>
</dbReference>
<proteinExistence type="predicted"/>
<gene>
    <name evidence="6" type="ORF">EXIGLDRAFT_85878</name>
</gene>
<evidence type="ECO:0000256" key="2">
    <source>
        <dbReference type="ARBA" id="ARBA00022741"/>
    </source>
</evidence>
<dbReference type="InterPro" id="IPR000719">
    <property type="entry name" value="Prot_kinase_dom"/>
</dbReference>
<dbReference type="EMBL" id="KV426019">
    <property type="protein sequence ID" value="KZV91837.1"/>
    <property type="molecule type" value="Genomic_DNA"/>
</dbReference>
<keyword evidence="4" id="KW-0067">ATP-binding</keyword>
<dbReference type="GO" id="GO:0004674">
    <property type="term" value="F:protein serine/threonine kinase activity"/>
    <property type="evidence" value="ECO:0007669"/>
    <property type="project" value="TreeGrafter"/>
</dbReference>
<keyword evidence="1" id="KW-0808">Transferase</keyword>
<name>A0A165HE55_EXIGL</name>
<organism evidence="6 7">
    <name type="scientific">Exidia glandulosa HHB12029</name>
    <dbReference type="NCBI Taxonomy" id="1314781"/>
    <lineage>
        <taxon>Eukaryota</taxon>
        <taxon>Fungi</taxon>
        <taxon>Dikarya</taxon>
        <taxon>Basidiomycota</taxon>
        <taxon>Agaricomycotina</taxon>
        <taxon>Agaricomycetes</taxon>
        <taxon>Auriculariales</taxon>
        <taxon>Exidiaceae</taxon>
        <taxon>Exidia</taxon>
    </lineage>
</organism>
<evidence type="ECO:0000256" key="3">
    <source>
        <dbReference type="ARBA" id="ARBA00022777"/>
    </source>
</evidence>
<dbReference type="PANTHER" id="PTHR44329">
    <property type="entry name" value="SERINE/THREONINE-PROTEIN KINASE TNNI3K-RELATED"/>
    <property type="match status" value="1"/>
</dbReference>